<feature type="domain" description="Luciferase-like" evidence="7">
    <location>
        <begin position="22"/>
        <end position="390"/>
    </location>
</feature>
<feature type="binding site" evidence="6">
    <location>
        <position position="220"/>
    </location>
    <ligand>
        <name>FMN</name>
        <dbReference type="ChEBI" id="CHEBI:58210"/>
    </ligand>
</feature>
<sequence>MTKKQIILAAYVGGVNEHTLWEHPEAGSQIEFSTFKHVAQKAEAGKFDYFFLAEGLALRSRLGEIFDHDISGRPDTIPVLAAIAAVTEHIGLVGTINATFNEPYELARQFASLDHLSGGRAGWNVVTSFDAFTGANFRRGGFLPHAERYERAEQTVSTVRELWDSWSADAVVANKETGQFLDSADEGRFDVQTSQFDISGRFTVPRSPQGRPIIVQAGISPQGRDFAAANADVIFSPYSRLEEARDFYADIKARVEGFGRDRDDLKILPQSSFVLGDTQEEAQEKARWVTEQQLSPRTIQVRLEQVWNRDFSDIDFDGPLPDFDPDGESAPIIEGRAFTYGDRLATVRRWREKAQENGWSIREFARNELGGVRFVGTAAQVAEEIDDFVQNDGSDGLVIGSHLTPGGIDEFVDQVVPILQERGSLREEYTGTTLRDNLGIPVPERGTRAPSAFAV</sequence>
<accession>A0A7J5B524</accession>
<dbReference type="PIRSF" id="PIRSF000337">
    <property type="entry name" value="NTA_MOA"/>
    <property type="match status" value="1"/>
</dbReference>
<feature type="binding site" evidence="6">
    <location>
        <position position="95"/>
    </location>
    <ligand>
        <name>FMN</name>
        <dbReference type="ChEBI" id="CHEBI:58210"/>
    </ligand>
</feature>
<dbReference type="CDD" id="cd01095">
    <property type="entry name" value="Nitrilotriacetate_monoxgenase"/>
    <property type="match status" value="1"/>
</dbReference>
<dbReference type="EC" id="1.14.-.-" evidence="8"/>
<organism evidence="8 9">
    <name type="scientific">Pseudoclavibacter terrae</name>
    <dbReference type="NCBI Taxonomy" id="1530195"/>
    <lineage>
        <taxon>Bacteria</taxon>
        <taxon>Bacillati</taxon>
        <taxon>Actinomycetota</taxon>
        <taxon>Actinomycetes</taxon>
        <taxon>Micrococcales</taxon>
        <taxon>Microbacteriaceae</taxon>
        <taxon>Pseudoclavibacter</taxon>
    </lineage>
</organism>
<keyword evidence="2 6" id="KW-0288">FMN</keyword>
<dbReference type="Pfam" id="PF00296">
    <property type="entry name" value="Bac_luciferase"/>
    <property type="match status" value="1"/>
</dbReference>
<dbReference type="Gene3D" id="3.20.20.30">
    <property type="entry name" value="Luciferase-like domain"/>
    <property type="match status" value="1"/>
</dbReference>
<evidence type="ECO:0000256" key="5">
    <source>
        <dbReference type="ARBA" id="ARBA00033748"/>
    </source>
</evidence>
<dbReference type="PANTHER" id="PTHR30011">
    <property type="entry name" value="ALKANESULFONATE MONOOXYGENASE-RELATED"/>
    <property type="match status" value="1"/>
</dbReference>
<keyword evidence="1 6" id="KW-0285">Flavoprotein</keyword>
<evidence type="ECO:0000256" key="4">
    <source>
        <dbReference type="ARBA" id="ARBA00023033"/>
    </source>
</evidence>
<dbReference type="SUPFAM" id="SSF51679">
    <property type="entry name" value="Bacterial luciferase-like"/>
    <property type="match status" value="1"/>
</dbReference>
<reference evidence="8 9" key="1">
    <citation type="submission" date="2019-09" db="EMBL/GenBank/DDBJ databases">
        <title>Phylogeny of genus Pseudoclavibacter and closely related genus.</title>
        <authorList>
            <person name="Li Y."/>
        </authorList>
    </citation>
    <scope>NUCLEOTIDE SEQUENCE [LARGE SCALE GENOMIC DNA]</scope>
    <source>
        <strain evidence="8 9">THG-MD12</strain>
    </source>
</reference>
<evidence type="ECO:0000256" key="2">
    <source>
        <dbReference type="ARBA" id="ARBA00022643"/>
    </source>
</evidence>
<dbReference type="Proteomes" id="UP000490386">
    <property type="component" value="Unassembled WGS sequence"/>
</dbReference>
<evidence type="ECO:0000259" key="7">
    <source>
        <dbReference type="Pfam" id="PF00296"/>
    </source>
</evidence>
<proteinExistence type="inferred from homology"/>
<dbReference type="AlphaFoldDB" id="A0A7J5B524"/>
<evidence type="ECO:0000256" key="1">
    <source>
        <dbReference type="ARBA" id="ARBA00022630"/>
    </source>
</evidence>
<keyword evidence="4 8" id="KW-0503">Monooxygenase</keyword>
<comment type="caution">
    <text evidence="8">The sequence shown here is derived from an EMBL/GenBank/DDBJ whole genome shotgun (WGS) entry which is preliminary data.</text>
</comment>
<keyword evidence="3 8" id="KW-0560">Oxidoreductase</keyword>
<evidence type="ECO:0000256" key="3">
    <source>
        <dbReference type="ARBA" id="ARBA00023002"/>
    </source>
</evidence>
<feature type="binding site" evidence="6">
    <location>
        <position position="149"/>
    </location>
    <ligand>
        <name>FMN</name>
        <dbReference type="ChEBI" id="CHEBI:58210"/>
    </ligand>
</feature>
<dbReference type="OrthoDB" id="3265338at2"/>
<dbReference type="PANTHER" id="PTHR30011:SF16">
    <property type="entry name" value="C2H2 FINGER DOMAIN TRANSCRIPTION FACTOR (EUROFUNG)-RELATED"/>
    <property type="match status" value="1"/>
</dbReference>
<dbReference type="InterPro" id="IPR051260">
    <property type="entry name" value="Diverse_substr_monoxygenases"/>
</dbReference>
<evidence type="ECO:0000313" key="8">
    <source>
        <dbReference type="EMBL" id="KAB1639285.1"/>
    </source>
</evidence>
<evidence type="ECO:0000313" key="9">
    <source>
        <dbReference type="Proteomes" id="UP000490386"/>
    </source>
</evidence>
<name>A0A7J5B524_9MICO</name>
<dbReference type="GO" id="GO:0016705">
    <property type="term" value="F:oxidoreductase activity, acting on paired donors, with incorporation or reduction of molecular oxygen"/>
    <property type="evidence" value="ECO:0007669"/>
    <property type="project" value="InterPro"/>
</dbReference>
<dbReference type="InterPro" id="IPR036661">
    <property type="entry name" value="Luciferase-like_sf"/>
</dbReference>
<protein>
    <submittedName>
        <fullName evidence="8">NtaA/DmoA family FMN-dependent monooxygenase</fullName>
        <ecNumber evidence="8">1.14.-.-</ecNumber>
    </submittedName>
</protein>
<dbReference type="InterPro" id="IPR016215">
    <property type="entry name" value="NTA_MOA"/>
</dbReference>
<dbReference type="GO" id="GO:0004497">
    <property type="term" value="F:monooxygenase activity"/>
    <property type="evidence" value="ECO:0007669"/>
    <property type="project" value="UniProtKB-KW"/>
</dbReference>
<gene>
    <name evidence="8" type="ORF">F8O03_02795</name>
</gene>
<feature type="binding site" evidence="6">
    <location>
        <position position="145"/>
    </location>
    <ligand>
        <name>FMN</name>
        <dbReference type="ChEBI" id="CHEBI:58210"/>
    </ligand>
</feature>
<keyword evidence="9" id="KW-1185">Reference proteome</keyword>
<comment type="similarity">
    <text evidence="5">Belongs to the NtaA/SnaA/DszA monooxygenase family.</text>
</comment>
<evidence type="ECO:0000256" key="6">
    <source>
        <dbReference type="PIRSR" id="PIRSR000337-1"/>
    </source>
</evidence>
<dbReference type="EMBL" id="WBJX01000001">
    <property type="protein sequence ID" value="KAB1639285.1"/>
    <property type="molecule type" value="Genomic_DNA"/>
</dbReference>
<dbReference type="InterPro" id="IPR011251">
    <property type="entry name" value="Luciferase-like_dom"/>
</dbReference>
<dbReference type="NCBIfam" id="TIGR03860">
    <property type="entry name" value="FMN_nitrolo"/>
    <property type="match status" value="1"/>
</dbReference>
<dbReference type="RefSeq" id="WP_151422287.1">
    <property type="nucleotide sequence ID" value="NZ_WBJX01000001.1"/>
</dbReference>